<feature type="region of interest" description="Disordered" evidence="1">
    <location>
        <begin position="1"/>
        <end position="21"/>
    </location>
</feature>
<sequence>MTHLPRITGRSQAPNLAKDKVPRIAHSFPYAREYRISGQGSGASPKRDFTFSTVPESVRPKTPDFEGSLSIAWTATHALRHHGCGFTTLHREHSELALAPSVPYPSRRSGHWRDSGDRGLVRCRASGPDPIVTASGPYSPPAVPASVSVSSATLAP</sequence>
<comment type="caution">
    <text evidence="2">The sequence shown here is derived from an EMBL/GenBank/DDBJ whole genome shotgun (WGS) entry which is preliminary data.</text>
</comment>
<evidence type="ECO:0000313" key="3">
    <source>
        <dbReference type="Proteomes" id="UP000176998"/>
    </source>
</evidence>
<reference evidence="2 3" key="1">
    <citation type="submission" date="2016-09" db="EMBL/GenBank/DDBJ databases">
        <authorList>
            <person name="Capua I."/>
            <person name="De Benedictis P."/>
            <person name="Joannis T."/>
            <person name="Lombin L.H."/>
            <person name="Cattoli G."/>
        </authorList>
    </citation>
    <scope>NUCLEOTIDE SEQUENCE [LARGE SCALE GENOMIC DNA]</scope>
    <source>
        <strain evidence="2 3">IMI 309357</strain>
    </source>
</reference>
<dbReference type="EMBL" id="MJBS01000051">
    <property type="protein sequence ID" value="OHE97987.1"/>
    <property type="molecule type" value="Genomic_DNA"/>
</dbReference>
<dbReference type="RefSeq" id="XP_022475139.1">
    <property type="nucleotide sequence ID" value="XM_022618295.1"/>
</dbReference>
<dbReference type="AlphaFoldDB" id="A0A1G4B997"/>
<feature type="region of interest" description="Disordered" evidence="1">
    <location>
        <begin position="124"/>
        <end position="156"/>
    </location>
</feature>
<feature type="compositionally biased region" description="Low complexity" evidence="1">
    <location>
        <begin position="144"/>
        <end position="156"/>
    </location>
</feature>
<organism evidence="2 3">
    <name type="scientific">Colletotrichum orchidophilum</name>
    <dbReference type="NCBI Taxonomy" id="1209926"/>
    <lineage>
        <taxon>Eukaryota</taxon>
        <taxon>Fungi</taxon>
        <taxon>Dikarya</taxon>
        <taxon>Ascomycota</taxon>
        <taxon>Pezizomycotina</taxon>
        <taxon>Sordariomycetes</taxon>
        <taxon>Hypocreomycetidae</taxon>
        <taxon>Glomerellales</taxon>
        <taxon>Glomerellaceae</taxon>
        <taxon>Colletotrichum</taxon>
    </lineage>
</organism>
<gene>
    <name evidence="2" type="ORF">CORC01_06656</name>
</gene>
<protein>
    <submittedName>
        <fullName evidence="2">Uncharacterized protein</fullName>
    </submittedName>
</protein>
<dbReference type="Proteomes" id="UP000176998">
    <property type="component" value="Unassembled WGS sequence"/>
</dbReference>
<dbReference type="GeneID" id="34559805"/>
<keyword evidence="3" id="KW-1185">Reference proteome</keyword>
<accession>A0A1G4B997</accession>
<evidence type="ECO:0000256" key="1">
    <source>
        <dbReference type="SAM" id="MobiDB-lite"/>
    </source>
</evidence>
<proteinExistence type="predicted"/>
<evidence type="ECO:0000313" key="2">
    <source>
        <dbReference type="EMBL" id="OHE97987.1"/>
    </source>
</evidence>
<name>A0A1G4B997_9PEZI</name>